<accession>A0A1I2NTX0</accession>
<evidence type="ECO:0000313" key="1">
    <source>
        <dbReference type="EMBL" id="SFG06199.1"/>
    </source>
</evidence>
<reference evidence="2" key="1">
    <citation type="submission" date="2016-10" db="EMBL/GenBank/DDBJ databases">
        <authorList>
            <person name="Varghese N."/>
            <person name="Submissions S."/>
        </authorList>
    </citation>
    <scope>NUCLEOTIDE SEQUENCE [LARGE SCALE GENOMIC DNA]</scope>
    <source>
        <strain evidence="2">DSM 19315</strain>
    </source>
</reference>
<protein>
    <submittedName>
        <fullName evidence="1">Uncharacterized protein</fullName>
    </submittedName>
</protein>
<proteinExistence type="predicted"/>
<organism evidence="1 2">
    <name type="scientific">Algoriphagus hitonicola</name>
    <dbReference type="NCBI Taxonomy" id="435880"/>
    <lineage>
        <taxon>Bacteria</taxon>
        <taxon>Pseudomonadati</taxon>
        <taxon>Bacteroidota</taxon>
        <taxon>Cytophagia</taxon>
        <taxon>Cytophagales</taxon>
        <taxon>Cyclobacteriaceae</taxon>
        <taxon>Algoriphagus</taxon>
    </lineage>
</organism>
<dbReference type="OrthoDB" id="9944288at2"/>
<dbReference type="EMBL" id="FOPC01000001">
    <property type="protein sequence ID" value="SFG06199.1"/>
    <property type="molecule type" value="Genomic_DNA"/>
</dbReference>
<name>A0A1I2NTX0_9BACT</name>
<dbReference type="RefSeq" id="WP_092788436.1">
    <property type="nucleotide sequence ID" value="NZ_FOPC01000001.1"/>
</dbReference>
<dbReference type="AlphaFoldDB" id="A0A1I2NTX0"/>
<evidence type="ECO:0000313" key="2">
    <source>
        <dbReference type="Proteomes" id="UP000199642"/>
    </source>
</evidence>
<gene>
    <name evidence="1" type="ORF">SAMN04487988_101261</name>
</gene>
<dbReference type="Proteomes" id="UP000199642">
    <property type="component" value="Unassembled WGS sequence"/>
</dbReference>
<sequence length="90" mass="10912">MLEEDEIFIRILAETQDPDFNSFRWLRKNFDYYKATLIWPEGLPPIRRTTFTLQTKWKDFHQVYTDILQATPHELDNFTQTLTLFPTNDN</sequence>
<keyword evidence="2" id="KW-1185">Reference proteome</keyword>